<dbReference type="Proteomes" id="UP000250266">
    <property type="component" value="Unassembled WGS sequence"/>
</dbReference>
<gene>
    <name evidence="1" type="ORF">K432DRAFT_377182</name>
</gene>
<dbReference type="EMBL" id="KV744811">
    <property type="protein sequence ID" value="OCK85935.1"/>
    <property type="molecule type" value="Genomic_DNA"/>
</dbReference>
<dbReference type="AlphaFoldDB" id="A0A8E2ELF5"/>
<evidence type="ECO:0000313" key="1">
    <source>
        <dbReference type="EMBL" id="OCK85935.1"/>
    </source>
</evidence>
<accession>A0A8E2ELF5</accession>
<keyword evidence="2" id="KW-1185">Reference proteome</keyword>
<reference evidence="1 2" key="1">
    <citation type="journal article" date="2016" name="Nat. Commun.">
        <title>Ectomycorrhizal ecology is imprinted in the genome of the dominant symbiotic fungus Cenococcum geophilum.</title>
        <authorList>
            <consortium name="DOE Joint Genome Institute"/>
            <person name="Peter M."/>
            <person name="Kohler A."/>
            <person name="Ohm R.A."/>
            <person name="Kuo A."/>
            <person name="Krutzmann J."/>
            <person name="Morin E."/>
            <person name="Arend M."/>
            <person name="Barry K.W."/>
            <person name="Binder M."/>
            <person name="Choi C."/>
            <person name="Clum A."/>
            <person name="Copeland A."/>
            <person name="Grisel N."/>
            <person name="Haridas S."/>
            <person name="Kipfer T."/>
            <person name="LaButti K."/>
            <person name="Lindquist E."/>
            <person name="Lipzen A."/>
            <person name="Maire R."/>
            <person name="Meier B."/>
            <person name="Mihaltcheva S."/>
            <person name="Molinier V."/>
            <person name="Murat C."/>
            <person name="Poggeler S."/>
            <person name="Quandt C.A."/>
            <person name="Sperisen C."/>
            <person name="Tritt A."/>
            <person name="Tisserant E."/>
            <person name="Crous P.W."/>
            <person name="Henrissat B."/>
            <person name="Nehls U."/>
            <person name="Egli S."/>
            <person name="Spatafora J.W."/>
            <person name="Grigoriev I.V."/>
            <person name="Martin F.M."/>
        </authorList>
    </citation>
    <scope>NUCLEOTIDE SEQUENCE [LARGE SCALE GENOMIC DNA]</scope>
    <source>
        <strain evidence="1 2">CBS 459.81</strain>
    </source>
</reference>
<proteinExistence type="predicted"/>
<protein>
    <submittedName>
        <fullName evidence="1">Uncharacterized protein</fullName>
    </submittedName>
</protein>
<sequence length="56" mass="6201">MSARFRFDRFFEPITILASGHKIPGFPTTTPEPRAIEEGMAHSIPAFRLNSLAAQA</sequence>
<name>A0A8E2ELF5_9PEZI</name>
<dbReference type="OrthoDB" id="409725at2759"/>
<organism evidence="1 2">
    <name type="scientific">Lepidopterella palustris CBS 459.81</name>
    <dbReference type="NCBI Taxonomy" id="1314670"/>
    <lineage>
        <taxon>Eukaryota</taxon>
        <taxon>Fungi</taxon>
        <taxon>Dikarya</taxon>
        <taxon>Ascomycota</taxon>
        <taxon>Pezizomycotina</taxon>
        <taxon>Dothideomycetes</taxon>
        <taxon>Pleosporomycetidae</taxon>
        <taxon>Mytilinidiales</taxon>
        <taxon>Argynnaceae</taxon>
        <taxon>Lepidopterella</taxon>
    </lineage>
</organism>
<evidence type="ECO:0000313" key="2">
    <source>
        <dbReference type="Proteomes" id="UP000250266"/>
    </source>
</evidence>